<evidence type="ECO:0000256" key="1">
    <source>
        <dbReference type="SAM" id="MobiDB-lite"/>
    </source>
</evidence>
<dbReference type="OrthoDB" id="378644at2"/>
<keyword evidence="4" id="KW-1185">Reference proteome</keyword>
<comment type="caution">
    <text evidence="3">The sequence shown here is derived from an EMBL/GenBank/DDBJ whole genome shotgun (WGS) entry which is preliminary data.</text>
</comment>
<dbReference type="AlphaFoldDB" id="A0A502FV24"/>
<name>A0A502FV24_9PROT</name>
<evidence type="ECO:0000313" key="4">
    <source>
        <dbReference type="Proteomes" id="UP000317078"/>
    </source>
</evidence>
<proteinExistence type="predicted"/>
<evidence type="ECO:0000259" key="2">
    <source>
        <dbReference type="Pfam" id="PF07157"/>
    </source>
</evidence>
<feature type="region of interest" description="Disordered" evidence="1">
    <location>
        <begin position="1"/>
        <end position="45"/>
    </location>
</feature>
<gene>
    <name evidence="3" type="ORF">EAH89_17285</name>
</gene>
<feature type="compositionally biased region" description="Basic and acidic residues" evidence="1">
    <location>
        <begin position="25"/>
        <end position="36"/>
    </location>
</feature>
<dbReference type="Proteomes" id="UP000317078">
    <property type="component" value="Unassembled WGS sequence"/>
</dbReference>
<reference evidence="3 4" key="1">
    <citation type="journal article" date="2019" name="Environ. Microbiol.">
        <title>Species interactions and distinct microbial communities in high Arctic permafrost affected cryosols are associated with the CH4 and CO2 gas fluxes.</title>
        <authorList>
            <person name="Altshuler I."/>
            <person name="Hamel J."/>
            <person name="Turney S."/>
            <person name="Magnuson E."/>
            <person name="Levesque R."/>
            <person name="Greer C."/>
            <person name="Whyte L.G."/>
        </authorList>
    </citation>
    <scope>NUCLEOTIDE SEQUENCE [LARGE SCALE GENOMIC DNA]</scope>
    <source>
        <strain evidence="3 4">S9.3B</strain>
    </source>
</reference>
<protein>
    <recommendedName>
        <fullName evidence="2">DNA circulation N-terminal domain-containing protein</fullName>
    </recommendedName>
</protein>
<organism evidence="3 4">
    <name type="scientific">Muricoccus nepalensis</name>
    <dbReference type="NCBI Taxonomy" id="1854500"/>
    <lineage>
        <taxon>Bacteria</taxon>
        <taxon>Pseudomonadati</taxon>
        <taxon>Pseudomonadota</taxon>
        <taxon>Alphaproteobacteria</taxon>
        <taxon>Acetobacterales</taxon>
        <taxon>Roseomonadaceae</taxon>
        <taxon>Muricoccus</taxon>
    </lineage>
</organism>
<evidence type="ECO:0000313" key="3">
    <source>
        <dbReference type="EMBL" id="TPG53271.1"/>
    </source>
</evidence>
<dbReference type="EMBL" id="RCZP01000018">
    <property type="protein sequence ID" value="TPG53271.1"/>
    <property type="molecule type" value="Genomic_DNA"/>
</dbReference>
<sequence length="333" mass="34981">MSSRQPSASGGPAGRKSLGRSPVAAHERERRREHPPGRRWAGHQGARAERGHCLCGAAARRARYAGLGRAVSGSLSGWRANLRPASWRGVAFQVLGSEALFGRRVHVHEYPFRDQPWAEDLGRRSRAMLVKGFLIGDDVAAQLEELQAAAEAKGPGTLVHPLRGEFTVTLLNLAAADAWDEGRIVRLSMEFIETGARRFPGSVTNGAAEVDGVCEALDKVVGEGGAKALTATVSEGYAGAQSVVQTARSYVATARGLVSSATGALRSVSAVAGMLGLGDVGRFLNATSRTINTGFGRVTSLTSGVNGALSRFSTARSQVTRLGDTVVNLAGRL</sequence>
<dbReference type="Pfam" id="PF07157">
    <property type="entry name" value="DNA_circ_N"/>
    <property type="match status" value="1"/>
</dbReference>
<accession>A0A502FV24</accession>
<feature type="domain" description="DNA circulation N-terminal" evidence="2">
    <location>
        <begin position="82"/>
        <end position="168"/>
    </location>
</feature>
<dbReference type="InterPro" id="IPR009826">
    <property type="entry name" value="DNA_circ_N"/>
</dbReference>